<proteinExistence type="predicted"/>
<accession>A0A2P4EZ53</accession>
<sequence>MHANTTIKRIAHHRFTNPLAGLLLSLTASTAGALELEPFSASYAADMKNIPVNGEAIHSLQPNADGSWKLSFSASMFVARLTEQSTLRVADNQIQPIDYHYERRGLGRGKEILQHFDWPQAQVTGTYKGEAFSLPTEPGLLDKTTYQLALQADLAAGKKDMTYRVVDGDEVEEYEFRVVGEERVTTRAGQFDAVEVERVREPDARRETTLWFAKDWNYLLVRLSQIETDGQHYQIMLKEATVNGQPVTGIPVSND</sequence>
<dbReference type="InterPro" id="IPR021457">
    <property type="entry name" value="DUF3108"/>
</dbReference>
<reference evidence="2 3" key="1">
    <citation type="submission" date="2018-01" db="EMBL/GenBank/DDBJ databases">
        <title>Draft genome of the type strain Pseudomonas oceani DSM 100277 isolated from the deep water in Okinawa trough, northwestern Pacific Ocean.</title>
        <authorList>
            <person name="Gomila M."/>
            <person name="Mulet M."/>
            <person name="Garcia-Valdes E."/>
            <person name="Lalucat J."/>
        </authorList>
    </citation>
    <scope>NUCLEOTIDE SEQUENCE [LARGE SCALE GENOMIC DNA]</scope>
    <source>
        <strain evidence="2 3">DSM 100277</strain>
    </source>
</reference>
<evidence type="ECO:0000256" key="1">
    <source>
        <dbReference type="SAM" id="SignalP"/>
    </source>
</evidence>
<dbReference type="EMBL" id="PPSK01000002">
    <property type="protein sequence ID" value="POB05742.1"/>
    <property type="molecule type" value="Genomic_DNA"/>
</dbReference>
<evidence type="ECO:0000313" key="3">
    <source>
        <dbReference type="Proteomes" id="UP000243451"/>
    </source>
</evidence>
<keyword evidence="3" id="KW-1185">Reference proteome</keyword>
<comment type="caution">
    <text evidence="2">The sequence shown here is derived from an EMBL/GenBank/DDBJ whole genome shotgun (WGS) entry which is preliminary data.</text>
</comment>
<gene>
    <name evidence="2" type="ORF">C1949_03360</name>
</gene>
<name>A0A2P4EZ53_9GAMM</name>
<organism evidence="2 3">
    <name type="scientific">Halopseudomonas oceani</name>
    <dbReference type="NCBI Taxonomy" id="1708783"/>
    <lineage>
        <taxon>Bacteria</taxon>
        <taxon>Pseudomonadati</taxon>
        <taxon>Pseudomonadota</taxon>
        <taxon>Gammaproteobacteria</taxon>
        <taxon>Pseudomonadales</taxon>
        <taxon>Pseudomonadaceae</taxon>
        <taxon>Halopseudomonas</taxon>
    </lineage>
</organism>
<evidence type="ECO:0000313" key="2">
    <source>
        <dbReference type="EMBL" id="POB05742.1"/>
    </source>
</evidence>
<feature type="signal peptide" evidence="1">
    <location>
        <begin position="1"/>
        <end position="33"/>
    </location>
</feature>
<dbReference type="Proteomes" id="UP000243451">
    <property type="component" value="Unassembled WGS sequence"/>
</dbReference>
<feature type="chain" id="PRO_5015128601" evidence="1">
    <location>
        <begin position="34"/>
        <end position="255"/>
    </location>
</feature>
<keyword evidence="1" id="KW-0732">Signal</keyword>
<dbReference type="OrthoDB" id="6007799at2"/>
<dbReference type="Gene3D" id="2.40.360.20">
    <property type="match status" value="1"/>
</dbReference>
<dbReference type="Pfam" id="PF11306">
    <property type="entry name" value="DUF3108"/>
    <property type="match status" value="1"/>
</dbReference>
<protein>
    <submittedName>
        <fullName evidence="2">DUF3108 domain-containing protein</fullName>
    </submittedName>
</protein>
<dbReference type="AlphaFoldDB" id="A0A2P4EZ53"/>